<dbReference type="PROSITE" id="PS50178">
    <property type="entry name" value="ZF_FYVE"/>
    <property type="match status" value="1"/>
</dbReference>
<evidence type="ECO:0000256" key="2">
    <source>
        <dbReference type="ARBA" id="ARBA00022771"/>
    </source>
</evidence>
<keyword evidence="8" id="KW-1185">Reference proteome</keyword>
<dbReference type="InterPro" id="IPR011011">
    <property type="entry name" value="Znf_FYVE_PHD"/>
</dbReference>
<dbReference type="Gene3D" id="3.30.40.10">
    <property type="entry name" value="Zinc/RING finger domain, C3HC4 (zinc finger)"/>
    <property type="match status" value="1"/>
</dbReference>
<dbReference type="Pfam" id="PF01363">
    <property type="entry name" value="FYVE"/>
    <property type="match status" value="1"/>
</dbReference>
<dbReference type="PANTHER" id="PTHR43102:SF2">
    <property type="entry name" value="GAF DOMAIN-CONTAINING PROTEIN"/>
    <property type="match status" value="1"/>
</dbReference>
<dbReference type="EMBL" id="CAIX01000203">
    <property type="protein sequence ID" value="CCI48088.1"/>
    <property type="molecule type" value="Genomic_DNA"/>
</dbReference>
<keyword evidence="1" id="KW-0479">Metal-binding</keyword>
<accession>A0A024GMT8</accession>
<reference evidence="7 8" key="1">
    <citation type="submission" date="2012-05" db="EMBL/GenBank/DDBJ databases">
        <title>Recombination and specialization in a pathogen metapopulation.</title>
        <authorList>
            <person name="Gardiner A."/>
            <person name="Kemen E."/>
            <person name="Schultz-Larsen T."/>
            <person name="MacLean D."/>
            <person name="Van Oosterhout C."/>
            <person name="Jones J.D.G."/>
        </authorList>
    </citation>
    <scope>NUCLEOTIDE SEQUENCE [LARGE SCALE GENOMIC DNA]</scope>
    <source>
        <strain evidence="7 8">Ac Nc2</strain>
    </source>
</reference>
<evidence type="ECO:0000313" key="7">
    <source>
        <dbReference type="EMBL" id="CCI48088.1"/>
    </source>
</evidence>
<gene>
    <name evidence="7" type="ORF">BN9_091370</name>
</gene>
<keyword evidence="2 4" id="KW-0863">Zinc-finger</keyword>
<dbReference type="SMART" id="SM00064">
    <property type="entry name" value="FYVE"/>
    <property type="match status" value="1"/>
</dbReference>
<name>A0A024GMT8_9STRA</name>
<keyword evidence="3" id="KW-0862">Zinc</keyword>
<dbReference type="GO" id="GO:0008270">
    <property type="term" value="F:zinc ion binding"/>
    <property type="evidence" value="ECO:0007669"/>
    <property type="project" value="UniProtKB-KW"/>
</dbReference>
<dbReference type="STRING" id="65357.A0A024GMT8"/>
<dbReference type="InParanoid" id="A0A024GMT8"/>
<evidence type="ECO:0000256" key="5">
    <source>
        <dbReference type="SAM" id="MobiDB-lite"/>
    </source>
</evidence>
<evidence type="ECO:0000256" key="1">
    <source>
        <dbReference type="ARBA" id="ARBA00022723"/>
    </source>
</evidence>
<feature type="domain" description="FYVE-type" evidence="6">
    <location>
        <begin position="463"/>
        <end position="522"/>
    </location>
</feature>
<sequence>MGINVIERPRGRSVPCDNIAREKHTQRSSMNARFEKDACLRIATNKADTAWERSNLFTKSYNCPLSMEEELETQARASLALFGFGLSDDASMNWKSIANGDIGHKMAIKGGCITSVKHRTCAVNGSISLWNSVHNTLELSRIQKPGKNKTLRAINEAFKTDTSVGGTSDESGEQTNEKTLGKSGQEMESNVLQQYFVKSAVLIPANLEEMIQLIITSDVSDMEVTMQTLVGVKATRTEVLYRRNKKQRPQHLSQSKVNVNVKSNENATKGTLSKRQRAFSEMSCRHAVAHDRILQRRKKLEEIHCKEVDTVSGYSGNLHVKWIQAEKSGRMFSTRVQYCLLDYDCVVINDWDPQDDNGPMYVRVMLSTHAPQFQAVTNRITGVVKTMCLQPTGIMVREAKNRPGYIEVQFVASIIERADMAHNIHRTKLRHLCLKIAKLEEILKSRHFAKTLTVQQQIDWIPNIDRVNCKNCCVKFTLSRRRHHCRVCGEVCCSTCCPKLEVEFSIGIMAVRICSLCSKTRRYRAGSSFSPHLMLRKSLVSEYSCRTSTTSSDVVFGDDL</sequence>
<dbReference type="InterPro" id="IPR017455">
    <property type="entry name" value="Znf_FYVE-rel"/>
</dbReference>
<proteinExistence type="predicted"/>
<dbReference type="InterPro" id="IPR000306">
    <property type="entry name" value="Znf_FYVE"/>
</dbReference>
<feature type="compositionally biased region" description="Polar residues" evidence="5">
    <location>
        <begin position="160"/>
        <end position="174"/>
    </location>
</feature>
<dbReference type="AlphaFoldDB" id="A0A024GMT8"/>
<evidence type="ECO:0000313" key="8">
    <source>
        <dbReference type="Proteomes" id="UP000053237"/>
    </source>
</evidence>
<dbReference type="SUPFAM" id="SSF57903">
    <property type="entry name" value="FYVE/PHD zinc finger"/>
    <property type="match status" value="1"/>
</dbReference>
<dbReference type="Proteomes" id="UP000053237">
    <property type="component" value="Unassembled WGS sequence"/>
</dbReference>
<protein>
    <recommendedName>
        <fullName evidence="6">FYVE-type domain-containing protein</fullName>
    </recommendedName>
</protein>
<dbReference type="PANTHER" id="PTHR43102">
    <property type="entry name" value="SLR1143 PROTEIN"/>
    <property type="match status" value="1"/>
</dbReference>
<feature type="region of interest" description="Disordered" evidence="5">
    <location>
        <begin position="160"/>
        <end position="184"/>
    </location>
</feature>
<dbReference type="OrthoDB" id="5872154at2759"/>
<evidence type="ECO:0000256" key="4">
    <source>
        <dbReference type="PROSITE-ProRule" id="PRU00091"/>
    </source>
</evidence>
<comment type="caution">
    <text evidence="7">The sequence shown here is derived from an EMBL/GenBank/DDBJ whole genome shotgun (WGS) entry which is preliminary data.</text>
</comment>
<organism evidence="7 8">
    <name type="scientific">Albugo candida</name>
    <dbReference type="NCBI Taxonomy" id="65357"/>
    <lineage>
        <taxon>Eukaryota</taxon>
        <taxon>Sar</taxon>
        <taxon>Stramenopiles</taxon>
        <taxon>Oomycota</taxon>
        <taxon>Peronosporomycetes</taxon>
        <taxon>Albuginales</taxon>
        <taxon>Albuginaceae</taxon>
        <taxon>Albugo</taxon>
    </lineage>
</organism>
<evidence type="ECO:0000256" key="3">
    <source>
        <dbReference type="ARBA" id="ARBA00022833"/>
    </source>
</evidence>
<dbReference type="InterPro" id="IPR013083">
    <property type="entry name" value="Znf_RING/FYVE/PHD"/>
</dbReference>
<evidence type="ECO:0000259" key="6">
    <source>
        <dbReference type="PROSITE" id="PS50178"/>
    </source>
</evidence>